<sequence>MASAGLIGGMGVLAAPAEGLSAGEGGMAVTRQIRKCGRMLRAHHRWASTS</sequence>
<dbReference type="Proteomes" id="UP000476176">
    <property type="component" value="Unassembled WGS sequence"/>
</dbReference>
<dbReference type="AlphaFoldDB" id="A0A6A3IVN3"/>
<evidence type="ECO:0000313" key="6">
    <source>
        <dbReference type="Proteomes" id="UP000476176"/>
    </source>
</evidence>
<evidence type="ECO:0000313" key="3">
    <source>
        <dbReference type="EMBL" id="KAE9213175.1"/>
    </source>
</evidence>
<gene>
    <name evidence="3" type="ORF">PF004_g15424</name>
    <name evidence="4" type="ORF">PF008_g18128</name>
    <name evidence="2" type="ORF">PF010_g20312</name>
    <name evidence="1" type="ORF">PF011_g20219</name>
</gene>
<evidence type="ECO:0000313" key="1">
    <source>
        <dbReference type="EMBL" id="KAE8985862.1"/>
    </source>
</evidence>
<evidence type="ECO:0000313" key="5">
    <source>
        <dbReference type="Proteomes" id="UP000460718"/>
    </source>
</evidence>
<dbReference type="EMBL" id="QXFW01001784">
    <property type="protein sequence ID" value="KAE8985862.1"/>
    <property type="molecule type" value="Genomic_DNA"/>
</dbReference>
<dbReference type="Proteomes" id="UP000488956">
    <property type="component" value="Unassembled WGS sequence"/>
</dbReference>
<dbReference type="EMBL" id="QXFY01001356">
    <property type="protein sequence ID" value="KAE9320017.1"/>
    <property type="molecule type" value="Genomic_DNA"/>
</dbReference>
<name>A0A6A3IVN3_9STRA</name>
<accession>A0A6A3IVN3</accession>
<organism evidence="1 5">
    <name type="scientific">Phytophthora fragariae</name>
    <dbReference type="NCBI Taxonomy" id="53985"/>
    <lineage>
        <taxon>Eukaryota</taxon>
        <taxon>Sar</taxon>
        <taxon>Stramenopiles</taxon>
        <taxon>Oomycota</taxon>
        <taxon>Peronosporomycetes</taxon>
        <taxon>Peronosporales</taxon>
        <taxon>Peronosporaceae</taxon>
        <taxon>Phytophthora</taxon>
    </lineage>
</organism>
<reference evidence="5 6" key="1">
    <citation type="submission" date="2018-09" db="EMBL/GenBank/DDBJ databases">
        <title>Genomic investigation of the strawberry pathogen Phytophthora fragariae indicates pathogenicity is determined by transcriptional variation in three key races.</title>
        <authorList>
            <person name="Adams T.M."/>
            <person name="Armitage A.D."/>
            <person name="Sobczyk M.K."/>
            <person name="Bates H.J."/>
            <person name="Dunwell J.M."/>
            <person name="Nellist C.F."/>
            <person name="Harrison R.J."/>
        </authorList>
    </citation>
    <scope>NUCLEOTIDE SEQUENCE [LARGE SCALE GENOMIC DNA]</scope>
    <source>
        <strain evidence="3 6">BC-23</strain>
        <strain evidence="4 7">NOV-77</strain>
        <strain evidence="2 8">ONT-3</strain>
        <strain evidence="1 5">SCRP245</strain>
    </source>
</reference>
<evidence type="ECO:0000313" key="7">
    <source>
        <dbReference type="Proteomes" id="UP000486351"/>
    </source>
</evidence>
<dbReference type="EMBL" id="QXGC01001033">
    <property type="protein sequence ID" value="KAE9213175.1"/>
    <property type="molecule type" value="Genomic_DNA"/>
</dbReference>
<evidence type="ECO:0000313" key="4">
    <source>
        <dbReference type="EMBL" id="KAE9320017.1"/>
    </source>
</evidence>
<dbReference type="Proteomes" id="UP000486351">
    <property type="component" value="Unassembled WGS sequence"/>
</dbReference>
<proteinExistence type="predicted"/>
<evidence type="ECO:0000313" key="2">
    <source>
        <dbReference type="EMBL" id="KAE9085852.1"/>
    </source>
</evidence>
<comment type="caution">
    <text evidence="1">The sequence shown here is derived from an EMBL/GenBank/DDBJ whole genome shotgun (WGS) entry which is preliminary data.</text>
</comment>
<dbReference type="Proteomes" id="UP000460718">
    <property type="component" value="Unassembled WGS sequence"/>
</dbReference>
<evidence type="ECO:0000313" key="8">
    <source>
        <dbReference type="Proteomes" id="UP000488956"/>
    </source>
</evidence>
<dbReference type="EMBL" id="QXFX01001715">
    <property type="protein sequence ID" value="KAE9085852.1"/>
    <property type="molecule type" value="Genomic_DNA"/>
</dbReference>
<protein>
    <submittedName>
        <fullName evidence="1">Uncharacterized protein</fullName>
    </submittedName>
</protein>